<protein>
    <submittedName>
        <fullName evidence="1">Uncharacterized protein</fullName>
    </submittedName>
</protein>
<name>A0A0G0TYU1_9BACT</name>
<gene>
    <name evidence="1" type="ORF">UT78_C0008G0034</name>
</gene>
<sequence>MEGLNSIKMEEKKHYLDYSSNEEIAFEEELRECNNSGKEQSEALKKFLLLRKKFDESEDSNPANVTNPH</sequence>
<dbReference type="AlphaFoldDB" id="A0A0G0TYU1"/>
<reference evidence="1 2" key="1">
    <citation type="journal article" date="2015" name="Nature">
        <title>rRNA introns, odd ribosomes, and small enigmatic genomes across a large radiation of phyla.</title>
        <authorList>
            <person name="Brown C.T."/>
            <person name="Hug L.A."/>
            <person name="Thomas B.C."/>
            <person name="Sharon I."/>
            <person name="Castelle C.J."/>
            <person name="Singh A."/>
            <person name="Wilkins M.J."/>
            <person name="Williams K.H."/>
            <person name="Banfield J.F."/>
        </authorList>
    </citation>
    <scope>NUCLEOTIDE SEQUENCE [LARGE SCALE GENOMIC DNA]</scope>
</reference>
<organism evidence="1 2">
    <name type="scientific">Candidatus Nomurabacteria bacterium GW2011_GWF2_40_12</name>
    <dbReference type="NCBI Taxonomy" id="1618776"/>
    <lineage>
        <taxon>Bacteria</taxon>
        <taxon>Candidatus Nomuraibacteriota</taxon>
    </lineage>
</organism>
<dbReference type="EMBL" id="LBYC01000008">
    <property type="protein sequence ID" value="KKR43102.1"/>
    <property type="molecule type" value="Genomic_DNA"/>
</dbReference>
<evidence type="ECO:0000313" key="2">
    <source>
        <dbReference type="Proteomes" id="UP000034301"/>
    </source>
</evidence>
<comment type="caution">
    <text evidence="1">The sequence shown here is derived from an EMBL/GenBank/DDBJ whole genome shotgun (WGS) entry which is preliminary data.</text>
</comment>
<dbReference type="Proteomes" id="UP000034301">
    <property type="component" value="Unassembled WGS sequence"/>
</dbReference>
<evidence type="ECO:0000313" key="1">
    <source>
        <dbReference type="EMBL" id="KKR43102.1"/>
    </source>
</evidence>
<proteinExistence type="predicted"/>
<accession>A0A0G0TYU1</accession>